<organism evidence="3 4">
    <name type="scientific">Rheinheimera tilapiae</name>
    <dbReference type="NCBI Taxonomy" id="875043"/>
    <lineage>
        <taxon>Bacteria</taxon>
        <taxon>Pseudomonadati</taxon>
        <taxon>Pseudomonadota</taxon>
        <taxon>Gammaproteobacteria</taxon>
        <taxon>Chromatiales</taxon>
        <taxon>Chromatiaceae</taxon>
        <taxon>Rheinheimera</taxon>
    </lineage>
</organism>
<evidence type="ECO:0000313" key="3">
    <source>
        <dbReference type="EMBL" id="MFC0049649.1"/>
    </source>
</evidence>
<feature type="transmembrane region" description="Helical" evidence="1">
    <location>
        <begin position="101"/>
        <end position="119"/>
    </location>
</feature>
<protein>
    <submittedName>
        <fullName evidence="3">VanZ family protein</fullName>
    </submittedName>
</protein>
<comment type="caution">
    <text evidence="3">The sequence shown here is derived from an EMBL/GenBank/DDBJ whole genome shotgun (WGS) entry which is preliminary data.</text>
</comment>
<dbReference type="NCBIfam" id="NF037970">
    <property type="entry name" value="vanZ_1"/>
    <property type="match status" value="1"/>
</dbReference>
<reference evidence="3 4" key="1">
    <citation type="submission" date="2024-09" db="EMBL/GenBank/DDBJ databases">
        <authorList>
            <person name="Sun Q."/>
            <person name="Mori K."/>
        </authorList>
    </citation>
    <scope>NUCLEOTIDE SEQUENCE [LARGE SCALE GENOMIC DNA]</scope>
    <source>
        <strain evidence="3 4">KCTC 23315</strain>
    </source>
</reference>
<keyword evidence="1" id="KW-0472">Membrane</keyword>
<feature type="transmembrane region" description="Helical" evidence="1">
    <location>
        <begin position="40"/>
        <end position="58"/>
    </location>
</feature>
<dbReference type="Proteomes" id="UP001589813">
    <property type="component" value="Unassembled WGS sequence"/>
</dbReference>
<evidence type="ECO:0000259" key="2">
    <source>
        <dbReference type="Pfam" id="PF04892"/>
    </source>
</evidence>
<dbReference type="RefSeq" id="WP_377245904.1">
    <property type="nucleotide sequence ID" value="NZ_JBHLXP010000004.1"/>
</dbReference>
<dbReference type="PANTHER" id="PTHR28008:SF1">
    <property type="entry name" value="DOMAIN PROTEIN, PUTATIVE (AFU_ORTHOLOGUE AFUA_3G10980)-RELATED"/>
    <property type="match status" value="1"/>
</dbReference>
<evidence type="ECO:0000313" key="4">
    <source>
        <dbReference type="Proteomes" id="UP001589813"/>
    </source>
</evidence>
<evidence type="ECO:0000256" key="1">
    <source>
        <dbReference type="SAM" id="Phobius"/>
    </source>
</evidence>
<keyword evidence="1" id="KW-0812">Transmembrane</keyword>
<dbReference type="PANTHER" id="PTHR28008">
    <property type="entry name" value="DOMAIN PROTEIN, PUTATIVE (AFU_ORTHOLOGUE AFUA_3G10980)-RELATED"/>
    <property type="match status" value="1"/>
</dbReference>
<accession>A0ABV6BFK5</accession>
<sequence>MRWLPAVAFFSFLIWVIVAADSGQQNYFLQLAGSLPYGDKIGHVLLFAALALLLNFATKARQLAVGPVRLYLGVVLTLGFALLEEGSQLLFPARSFELLDILADLLGVTLATLLTKAFYQLRGRYRARRAVAVLAPTDD</sequence>
<keyword evidence="1" id="KW-1133">Transmembrane helix</keyword>
<name>A0ABV6BFK5_9GAMM</name>
<feature type="transmembrane region" description="Helical" evidence="1">
    <location>
        <begin position="70"/>
        <end position="89"/>
    </location>
</feature>
<dbReference type="EMBL" id="JBHLXP010000004">
    <property type="protein sequence ID" value="MFC0049649.1"/>
    <property type="molecule type" value="Genomic_DNA"/>
</dbReference>
<feature type="domain" description="VanZ-like" evidence="2">
    <location>
        <begin position="33"/>
        <end position="118"/>
    </location>
</feature>
<gene>
    <name evidence="3" type="ORF">ACFFJP_15230</name>
</gene>
<dbReference type="InterPro" id="IPR006976">
    <property type="entry name" value="VanZ-like"/>
</dbReference>
<dbReference type="Pfam" id="PF04892">
    <property type="entry name" value="VanZ"/>
    <property type="match status" value="1"/>
</dbReference>
<proteinExistence type="predicted"/>
<keyword evidence="4" id="KW-1185">Reference proteome</keyword>